<organism evidence="8 9">
    <name type="scientific">Mumia flava</name>
    <dbReference type="NCBI Taxonomy" id="1348852"/>
    <lineage>
        <taxon>Bacteria</taxon>
        <taxon>Bacillati</taxon>
        <taxon>Actinomycetota</taxon>
        <taxon>Actinomycetes</taxon>
        <taxon>Propionibacteriales</taxon>
        <taxon>Nocardioidaceae</taxon>
        <taxon>Mumia</taxon>
    </lineage>
</organism>
<feature type="domain" description="ABC transmembrane type-1" evidence="7">
    <location>
        <begin position="45"/>
        <end position="224"/>
    </location>
</feature>
<keyword evidence="2 6" id="KW-0813">Transport</keyword>
<evidence type="ECO:0000256" key="2">
    <source>
        <dbReference type="ARBA" id="ARBA00022448"/>
    </source>
</evidence>
<reference evidence="8 9" key="1">
    <citation type="submission" date="2017-11" db="EMBL/GenBank/DDBJ databases">
        <title>Genomic Encyclopedia of Archaeal and Bacterial Type Strains, Phase II (KMG-II): From Individual Species to Whole Genera.</title>
        <authorList>
            <person name="Goeker M."/>
        </authorList>
    </citation>
    <scope>NUCLEOTIDE SEQUENCE [LARGE SCALE GENOMIC DNA]</scope>
    <source>
        <strain evidence="8 9">DSM 27763</strain>
    </source>
</reference>
<evidence type="ECO:0000259" key="7">
    <source>
        <dbReference type="PROSITE" id="PS50928"/>
    </source>
</evidence>
<dbReference type="Pfam" id="PF00528">
    <property type="entry name" value="BPD_transp_1"/>
    <property type="match status" value="1"/>
</dbReference>
<dbReference type="Proteomes" id="UP000230842">
    <property type="component" value="Unassembled WGS sequence"/>
</dbReference>
<dbReference type="GO" id="GO:0031460">
    <property type="term" value="P:glycine betaine transport"/>
    <property type="evidence" value="ECO:0007669"/>
    <property type="project" value="TreeGrafter"/>
</dbReference>
<dbReference type="RefSeq" id="WP_039340097.1">
    <property type="nucleotide sequence ID" value="NZ_PGEZ01000001.1"/>
</dbReference>
<evidence type="ECO:0000256" key="5">
    <source>
        <dbReference type="ARBA" id="ARBA00023136"/>
    </source>
</evidence>
<dbReference type="OrthoDB" id="3233284at2"/>
<keyword evidence="3 6" id="KW-0812">Transmembrane</keyword>
<evidence type="ECO:0000256" key="6">
    <source>
        <dbReference type="RuleBase" id="RU363032"/>
    </source>
</evidence>
<dbReference type="AlphaFoldDB" id="A0A0B2BQZ1"/>
<protein>
    <submittedName>
        <fullName evidence="8">Osmoprotectant transport system permease protein</fullName>
    </submittedName>
</protein>
<dbReference type="Gene3D" id="1.10.3720.10">
    <property type="entry name" value="MetI-like"/>
    <property type="match status" value="1"/>
</dbReference>
<dbReference type="EMBL" id="PGEZ01000001">
    <property type="protein sequence ID" value="PJJ58106.1"/>
    <property type="molecule type" value="Genomic_DNA"/>
</dbReference>
<dbReference type="PANTHER" id="PTHR30177:SF4">
    <property type="entry name" value="OSMOPROTECTANT IMPORT PERMEASE PROTEIN OSMW"/>
    <property type="match status" value="1"/>
</dbReference>
<feature type="transmembrane region" description="Helical" evidence="6">
    <location>
        <begin position="207"/>
        <end position="231"/>
    </location>
</feature>
<evidence type="ECO:0000256" key="3">
    <source>
        <dbReference type="ARBA" id="ARBA00022692"/>
    </source>
</evidence>
<comment type="similarity">
    <text evidence="6">Belongs to the binding-protein-dependent transport system permease family.</text>
</comment>
<keyword evidence="9" id="KW-1185">Reference proteome</keyword>
<dbReference type="InterPro" id="IPR035906">
    <property type="entry name" value="MetI-like_sf"/>
</dbReference>
<dbReference type="PROSITE" id="PS50928">
    <property type="entry name" value="ABC_TM1"/>
    <property type="match status" value="1"/>
</dbReference>
<dbReference type="GO" id="GO:0055085">
    <property type="term" value="P:transmembrane transport"/>
    <property type="evidence" value="ECO:0007669"/>
    <property type="project" value="InterPro"/>
</dbReference>
<comment type="subcellular location">
    <subcellularLocation>
        <location evidence="6">Cell membrane</location>
        <topology evidence="6">Multi-pass membrane protein</topology>
    </subcellularLocation>
    <subcellularLocation>
        <location evidence="1">Membrane</location>
        <topology evidence="1">Multi-pass membrane protein</topology>
    </subcellularLocation>
</comment>
<dbReference type="InterPro" id="IPR000515">
    <property type="entry name" value="MetI-like"/>
</dbReference>
<accession>A0A0B2BQZ1</accession>
<feature type="transmembrane region" description="Helical" evidence="6">
    <location>
        <begin position="46"/>
        <end position="66"/>
    </location>
</feature>
<dbReference type="GO" id="GO:0005886">
    <property type="term" value="C:plasma membrane"/>
    <property type="evidence" value="ECO:0007669"/>
    <property type="project" value="UniProtKB-SubCell"/>
</dbReference>
<proteinExistence type="inferred from homology"/>
<dbReference type="CDD" id="cd06261">
    <property type="entry name" value="TM_PBP2"/>
    <property type="match status" value="1"/>
</dbReference>
<evidence type="ECO:0000256" key="1">
    <source>
        <dbReference type="ARBA" id="ARBA00004141"/>
    </source>
</evidence>
<keyword evidence="5 6" id="KW-0472">Membrane</keyword>
<feature type="transmembrane region" description="Helical" evidence="6">
    <location>
        <begin position="159"/>
        <end position="187"/>
    </location>
</feature>
<feature type="transmembrane region" description="Helical" evidence="6">
    <location>
        <begin position="105"/>
        <end position="123"/>
    </location>
</feature>
<evidence type="ECO:0000256" key="4">
    <source>
        <dbReference type="ARBA" id="ARBA00022989"/>
    </source>
</evidence>
<evidence type="ECO:0000313" key="9">
    <source>
        <dbReference type="Proteomes" id="UP000230842"/>
    </source>
</evidence>
<gene>
    <name evidence="8" type="ORF">CLV56_2351</name>
</gene>
<name>A0A0B2BQZ1_9ACTN</name>
<dbReference type="SUPFAM" id="SSF161098">
    <property type="entry name" value="MetI-like"/>
    <property type="match status" value="1"/>
</dbReference>
<comment type="caution">
    <text evidence="8">The sequence shown here is derived from an EMBL/GenBank/DDBJ whole genome shotgun (WGS) entry which is preliminary data.</text>
</comment>
<keyword evidence="4 6" id="KW-1133">Transmembrane helix</keyword>
<feature type="transmembrane region" description="Helical" evidence="6">
    <location>
        <begin position="78"/>
        <end position="99"/>
    </location>
</feature>
<dbReference type="PANTHER" id="PTHR30177">
    <property type="entry name" value="GLYCINE BETAINE/L-PROLINE TRANSPORT SYSTEM PERMEASE PROTEIN PROW"/>
    <property type="match status" value="1"/>
</dbReference>
<sequence>MTVAAFGAALSTATDTGPPCYARTVNDWLCWDYVVDYAPELREATVQHIALTAASVVLGLVLALVLAIAARNRPRWRAALLSGTTIVYTIPSLALFALLVPWTGLSAATVVVGLGLYSLSILVRNVLAGLDGVPDEVHEAARGLGYSTTRMLARIEMPIAVPVIVAGLRVATVSTVAMVTLGTIVSYGGLGNMLATGIDDTFKAQVLTTSVLCVLLAVVFDLVVVGVGWLLTPWSRRSS</sequence>
<dbReference type="InterPro" id="IPR051204">
    <property type="entry name" value="ABC_transp_perm/SBD"/>
</dbReference>
<evidence type="ECO:0000313" key="8">
    <source>
        <dbReference type="EMBL" id="PJJ58106.1"/>
    </source>
</evidence>